<dbReference type="EMBL" id="CP021514">
    <property type="protein sequence ID" value="ARW49505.1"/>
    <property type="molecule type" value="Genomic_DNA"/>
</dbReference>
<evidence type="ECO:0000259" key="2">
    <source>
        <dbReference type="Pfam" id="PF26079"/>
    </source>
</evidence>
<name>A0A1Y0YF17_ACEPA</name>
<dbReference type="PANTHER" id="PTHR37829">
    <property type="entry name" value="PHAGE-LIKE ELEMENT PBSX PROTEIN XKDT"/>
    <property type="match status" value="1"/>
</dbReference>
<protein>
    <submittedName>
        <fullName evidence="3">Mu-like prophage FluMu protein gp47</fullName>
    </submittedName>
</protein>
<geneLocation type="plasmid" evidence="4">
    <name>pap1342-5</name>
</geneLocation>
<feature type="domain" description="Baseplate protein J-like barrel" evidence="1">
    <location>
        <begin position="91"/>
        <end position="168"/>
    </location>
</feature>
<evidence type="ECO:0000313" key="3">
    <source>
        <dbReference type="EMBL" id="ARW49505.1"/>
    </source>
</evidence>
<dbReference type="InterPro" id="IPR058530">
    <property type="entry name" value="Baseplate_J-like_C"/>
</dbReference>
<dbReference type="OrthoDB" id="7565172at2"/>
<gene>
    <name evidence="3" type="ORF">S1001342_03215</name>
</gene>
<dbReference type="Proteomes" id="UP000196205">
    <property type="component" value="Plasmid pAP1342-5"/>
</dbReference>
<evidence type="ECO:0000313" key="4">
    <source>
        <dbReference type="Proteomes" id="UP000196205"/>
    </source>
</evidence>
<dbReference type="Pfam" id="PF04865">
    <property type="entry name" value="Baseplate_J"/>
    <property type="match status" value="1"/>
</dbReference>
<dbReference type="RefSeq" id="WP_087652386.1">
    <property type="nucleotide sequence ID" value="NZ_CP021514.1"/>
</dbReference>
<evidence type="ECO:0000259" key="1">
    <source>
        <dbReference type="Pfam" id="PF04865"/>
    </source>
</evidence>
<feature type="domain" description="Baseplate J-like C-terminal" evidence="2">
    <location>
        <begin position="284"/>
        <end position="364"/>
    </location>
</feature>
<dbReference type="InterPro" id="IPR052399">
    <property type="entry name" value="Phage_Baseplate_Assmbl_Protein"/>
</dbReference>
<sequence>MAFIHDDYKTILSNNLNEVTYNLLGGQVPLANSNIRVMITALSKVQYLQYNFLDYVSLQCCPSTASNEYLDYWASLKGLTRKAAGKASGVVSFTGTAGSSIPAGTVLVAEDGETYTTDTLSIVGENVGITAVNSGSEGNQEANTTLTLQSAVAGIDNTVILSNAITTGSDIETDESLRTRTLAAFATQTTGDTRQEHINWALAVPGVTQAWVPYSPIAGTECVFYVMLDRTNEYLGYPQGTDGSASQETRYTTASGDQLTIANALYKNKPYTEIQIVCSPKRTDIDFTISGLSAATATVQASIKTAIQNVLHDQGTPLGTNITLASIESAIEGVTGTTSFTLTAPTANIVLTTGELPEVGNVTFA</sequence>
<organism evidence="3 4">
    <name type="scientific">Acetobacter pasteurianus subsp. pasteurianus</name>
    <dbReference type="NCBI Taxonomy" id="481145"/>
    <lineage>
        <taxon>Bacteria</taxon>
        <taxon>Pseudomonadati</taxon>
        <taxon>Pseudomonadota</taxon>
        <taxon>Alphaproteobacteria</taxon>
        <taxon>Acetobacterales</taxon>
        <taxon>Acetobacteraceae</taxon>
        <taxon>Acetobacter</taxon>
    </lineage>
</organism>
<accession>A0A1Y0YF17</accession>
<dbReference type="InterPro" id="IPR006949">
    <property type="entry name" value="Barrel_Baseplate_J-like"/>
</dbReference>
<dbReference type="AlphaFoldDB" id="A0A1Y0YF17"/>
<reference evidence="3 4" key="1">
    <citation type="submission" date="2017-05" db="EMBL/GenBank/DDBJ databases">
        <title>Genome sequence of Acetobacter pasteurianus subsp. pasteurianus strain SRCM101342.</title>
        <authorList>
            <person name="Cho S.H."/>
        </authorList>
    </citation>
    <scope>NUCLEOTIDE SEQUENCE [LARGE SCALE GENOMIC DNA]</scope>
    <source>
        <strain evidence="3 4">SRCM101342</strain>
        <plasmid evidence="4">pap1342-5</plasmid>
    </source>
</reference>
<dbReference type="Pfam" id="PF26079">
    <property type="entry name" value="Baseplate_J_C"/>
    <property type="match status" value="1"/>
</dbReference>
<keyword evidence="3" id="KW-0614">Plasmid</keyword>
<dbReference type="PANTHER" id="PTHR37829:SF3">
    <property type="entry name" value="PROTEIN JAYE-RELATED"/>
    <property type="match status" value="1"/>
</dbReference>
<proteinExistence type="predicted"/>